<keyword evidence="7 16" id="KW-0812">Transmembrane</keyword>
<keyword evidence="8" id="KW-0479">Metal-binding</keyword>
<dbReference type="InterPro" id="IPR050369">
    <property type="entry name" value="RBOH/FRE"/>
</dbReference>
<keyword evidence="20" id="KW-1185">Reference proteome</keyword>
<dbReference type="GO" id="GO:0005509">
    <property type="term" value="F:calcium ion binding"/>
    <property type="evidence" value="ECO:0007669"/>
    <property type="project" value="InterPro"/>
</dbReference>
<dbReference type="InterPro" id="IPR017938">
    <property type="entry name" value="Riboflavin_synthase-like_b-brl"/>
</dbReference>
<gene>
    <name evidence="19" type="ORF">F0562_024494</name>
</gene>
<dbReference type="Pfam" id="PF08414">
    <property type="entry name" value="NADPH_Ox"/>
    <property type="match status" value="1"/>
</dbReference>
<dbReference type="SFLD" id="SFLDG01169">
    <property type="entry name" value="NADPH_oxidase_subgroup_(NOX)"/>
    <property type="match status" value="1"/>
</dbReference>
<dbReference type="Gene3D" id="2.40.30.10">
    <property type="entry name" value="Translation factors"/>
    <property type="match status" value="1"/>
</dbReference>
<dbReference type="GO" id="GO:0016174">
    <property type="term" value="F:NAD(P)H oxidase H2O2-forming activity"/>
    <property type="evidence" value="ECO:0007669"/>
    <property type="project" value="TreeGrafter"/>
</dbReference>
<dbReference type="AlphaFoldDB" id="A0A5J5BFU5"/>
<accession>A0A5J5BFU5</accession>
<protein>
    <submittedName>
        <fullName evidence="19">Uncharacterized protein</fullName>
    </submittedName>
</protein>
<dbReference type="InterPro" id="IPR002048">
    <property type="entry name" value="EF_hand_dom"/>
</dbReference>
<evidence type="ECO:0000256" key="1">
    <source>
        <dbReference type="ARBA" id="ARBA00004141"/>
    </source>
</evidence>
<dbReference type="PROSITE" id="PS00018">
    <property type="entry name" value="EF_HAND_1"/>
    <property type="match status" value="1"/>
</dbReference>
<dbReference type="Pfam" id="PF08022">
    <property type="entry name" value="FAD_binding_8"/>
    <property type="match status" value="1"/>
</dbReference>
<evidence type="ECO:0000256" key="10">
    <source>
        <dbReference type="ARBA" id="ARBA00022837"/>
    </source>
</evidence>
<feature type="domain" description="FAD-binding FR-type" evidence="18">
    <location>
        <begin position="605"/>
        <end position="733"/>
    </location>
</feature>
<dbReference type="PROSITE" id="PS51384">
    <property type="entry name" value="FAD_FR"/>
    <property type="match status" value="1"/>
</dbReference>
<dbReference type="InterPro" id="IPR013121">
    <property type="entry name" value="Fe_red_NAD-bd_6"/>
</dbReference>
<evidence type="ECO:0000256" key="3">
    <source>
        <dbReference type="ARBA" id="ARBA00011407"/>
    </source>
</evidence>
<dbReference type="InterPro" id="IPR017927">
    <property type="entry name" value="FAD-bd_FR_type"/>
</dbReference>
<dbReference type="FunFam" id="2.40.30.10:FF:000019">
    <property type="entry name" value="Respiratory burst oxidase homolog A"/>
    <property type="match status" value="1"/>
</dbReference>
<keyword evidence="12 16" id="KW-1133">Transmembrane helix</keyword>
<dbReference type="CDD" id="cd06186">
    <property type="entry name" value="NOX_Duox_like_FAD_NADP"/>
    <property type="match status" value="1"/>
</dbReference>
<keyword evidence="4" id="KW-0597">Phosphoprotein</keyword>
<dbReference type="PROSITE" id="PS50222">
    <property type="entry name" value="EF_HAND_2"/>
    <property type="match status" value="1"/>
</dbReference>
<evidence type="ECO:0000256" key="15">
    <source>
        <dbReference type="SAM" id="MobiDB-lite"/>
    </source>
</evidence>
<dbReference type="EMBL" id="CM018036">
    <property type="protein sequence ID" value="KAA8540587.1"/>
    <property type="molecule type" value="Genomic_DNA"/>
</dbReference>
<dbReference type="PANTHER" id="PTHR11972:SF152">
    <property type="entry name" value="RESPIRATORY BURST OXIDASE HOMOLOG PROTEIN C"/>
    <property type="match status" value="1"/>
</dbReference>
<evidence type="ECO:0000256" key="14">
    <source>
        <dbReference type="ARBA" id="ARBA00023136"/>
    </source>
</evidence>
<dbReference type="FunFam" id="3.40.50.80:FF:000007">
    <property type="entry name" value="Respiratory burst oxidase protein A"/>
    <property type="match status" value="1"/>
</dbReference>
<dbReference type="Gene3D" id="3.40.50.80">
    <property type="entry name" value="Nucleotide-binding domain of ferredoxin-NADP reductase (FNR) module"/>
    <property type="match status" value="1"/>
</dbReference>
<dbReference type="Gene3D" id="1.10.238.10">
    <property type="entry name" value="EF-hand"/>
    <property type="match status" value="1"/>
</dbReference>
<dbReference type="InterPro" id="IPR039261">
    <property type="entry name" value="FNR_nucleotide-bd"/>
</dbReference>
<dbReference type="InterPro" id="IPR000778">
    <property type="entry name" value="Cyt_b245_heavy_chain"/>
</dbReference>
<dbReference type="FunFam" id="1.10.238.10:FF:000049">
    <property type="entry name" value="Respiratory burst oxidase homolog A"/>
    <property type="match status" value="1"/>
</dbReference>
<keyword evidence="5" id="KW-0575">Peroxidase</keyword>
<evidence type="ECO:0000256" key="6">
    <source>
        <dbReference type="ARBA" id="ARBA00022630"/>
    </source>
</evidence>
<evidence type="ECO:0000256" key="9">
    <source>
        <dbReference type="ARBA" id="ARBA00022827"/>
    </source>
</evidence>
<dbReference type="Pfam" id="PF08030">
    <property type="entry name" value="NAD_binding_6"/>
    <property type="match status" value="1"/>
</dbReference>
<evidence type="ECO:0000256" key="11">
    <source>
        <dbReference type="ARBA" id="ARBA00022857"/>
    </source>
</evidence>
<feature type="transmembrane region" description="Helical" evidence="16">
    <location>
        <begin position="375"/>
        <end position="394"/>
    </location>
</feature>
<comment type="subcellular location">
    <subcellularLocation>
        <location evidence="1">Membrane</location>
        <topology evidence="1">Multi-pass membrane protein</topology>
    </subcellularLocation>
</comment>
<keyword evidence="9" id="KW-0274">FAD</keyword>
<dbReference type="CDD" id="cd00051">
    <property type="entry name" value="EFh"/>
    <property type="match status" value="1"/>
</dbReference>
<evidence type="ECO:0000259" key="17">
    <source>
        <dbReference type="PROSITE" id="PS50222"/>
    </source>
</evidence>
<dbReference type="InterPro" id="IPR013623">
    <property type="entry name" value="NADPH_Ox"/>
</dbReference>
<dbReference type="SUPFAM" id="SSF63380">
    <property type="entry name" value="Riboflavin synthase domain-like"/>
    <property type="match status" value="1"/>
</dbReference>
<evidence type="ECO:0000256" key="4">
    <source>
        <dbReference type="ARBA" id="ARBA00022553"/>
    </source>
</evidence>
<reference evidence="19 20" key="1">
    <citation type="submission" date="2019-09" db="EMBL/GenBank/DDBJ databases">
        <title>A chromosome-level genome assembly of the Chinese tupelo Nyssa sinensis.</title>
        <authorList>
            <person name="Yang X."/>
            <person name="Kang M."/>
            <person name="Yang Y."/>
            <person name="Xiong H."/>
            <person name="Wang M."/>
            <person name="Zhang Z."/>
            <person name="Wang Z."/>
            <person name="Wu H."/>
            <person name="Ma T."/>
            <person name="Liu J."/>
            <person name="Xi Z."/>
        </authorList>
    </citation>
    <scope>NUCLEOTIDE SEQUENCE [LARGE SCALE GENOMIC DNA]</scope>
    <source>
        <strain evidence="19">J267</strain>
        <tissue evidence="19">Leaf</tissue>
    </source>
</reference>
<evidence type="ECO:0000256" key="16">
    <source>
        <dbReference type="SAM" id="Phobius"/>
    </source>
</evidence>
<feature type="region of interest" description="Disordered" evidence="15">
    <location>
        <begin position="1"/>
        <end position="72"/>
    </location>
</feature>
<feature type="transmembrane region" description="Helical" evidence="16">
    <location>
        <begin position="515"/>
        <end position="536"/>
    </location>
</feature>
<name>A0A5J5BFU5_9ASTE</name>
<dbReference type="OrthoDB" id="167398at2759"/>
<dbReference type="SMART" id="SM00054">
    <property type="entry name" value="EFh"/>
    <property type="match status" value="1"/>
</dbReference>
<evidence type="ECO:0000256" key="8">
    <source>
        <dbReference type="ARBA" id="ARBA00022723"/>
    </source>
</evidence>
<evidence type="ECO:0000259" key="18">
    <source>
        <dbReference type="PROSITE" id="PS51384"/>
    </source>
</evidence>
<evidence type="ECO:0000256" key="2">
    <source>
        <dbReference type="ARBA" id="ARBA00007975"/>
    </source>
</evidence>
<dbReference type="InterPro" id="IPR018247">
    <property type="entry name" value="EF_Hand_1_Ca_BS"/>
</dbReference>
<evidence type="ECO:0000313" key="20">
    <source>
        <dbReference type="Proteomes" id="UP000325577"/>
    </source>
</evidence>
<evidence type="ECO:0000313" key="19">
    <source>
        <dbReference type="EMBL" id="KAA8540587.1"/>
    </source>
</evidence>
<dbReference type="InterPro" id="IPR013130">
    <property type="entry name" value="Fe3_Rdtase_TM_dom"/>
</dbReference>
<keyword evidence="6" id="KW-0285">Flavoprotein</keyword>
<dbReference type="InterPro" id="IPR013112">
    <property type="entry name" value="FAD-bd_8"/>
</dbReference>
<dbReference type="InterPro" id="IPR011992">
    <property type="entry name" value="EF-hand-dom_pair"/>
</dbReference>
<dbReference type="GO" id="GO:0005886">
    <property type="term" value="C:plasma membrane"/>
    <property type="evidence" value="ECO:0007669"/>
    <property type="project" value="TreeGrafter"/>
</dbReference>
<keyword evidence="14 16" id="KW-0472">Membrane</keyword>
<keyword evidence="13" id="KW-0560">Oxidoreductase</keyword>
<feature type="compositionally biased region" description="Low complexity" evidence="15">
    <location>
        <begin position="773"/>
        <end position="793"/>
    </location>
</feature>
<evidence type="ECO:0000256" key="7">
    <source>
        <dbReference type="ARBA" id="ARBA00022692"/>
    </source>
</evidence>
<comment type="subunit">
    <text evidence="3">Monomer and homodimer.</text>
</comment>
<dbReference type="PANTHER" id="PTHR11972">
    <property type="entry name" value="NADPH OXIDASE"/>
    <property type="match status" value="1"/>
</dbReference>
<keyword evidence="10" id="KW-0106">Calcium</keyword>
<evidence type="ECO:0000256" key="13">
    <source>
        <dbReference type="ARBA" id="ARBA00023002"/>
    </source>
</evidence>
<keyword evidence="11" id="KW-0521">NADP</keyword>
<feature type="transmembrane region" description="Helical" evidence="16">
    <location>
        <begin position="556"/>
        <end position="575"/>
    </location>
</feature>
<feature type="compositionally biased region" description="Basic and acidic residues" evidence="15">
    <location>
        <begin position="1"/>
        <end position="12"/>
    </location>
</feature>
<evidence type="ECO:0000256" key="5">
    <source>
        <dbReference type="ARBA" id="ARBA00022559"/>
    </source>
</evidence>
<dbReference type="GO" id="GO:0004601">
    <property type="term" value="F:peroxidase activity"/>
    <property type="evidence" value="ECO:0007669"/>
    <property type="project" value="UniProtKB-KW"/>
</dbReference>
<dbReference type="Proteomes" id="UP000325577">
    <property type="component" value="Linkage Group LG13"/>
</dbReference>
<dbReference type="Pfam" id="PF01794">
    <property type="entry name" value="Ferric_reduct"/>
    <property type="match status" value="1"/>
</dbReference>
<organism evidence="19 20">
    <name type="scientific">Nyssa sinensis</name>
    <dbReference type="NCBI Taxonomy" id="561372"/>
    <lineage>
        <taxon>Eukaryota</taxon>
        <taxon>Viridiplantae</taxon>
        <taxon>Streptophyta</taxon>
        <taxon>Embryophyta</taxon>
        <taxon>Tracheophyta</taxon>
        <taxon>Spermatophyta</taxon>
        <taxon>Magnoliopsida</taxon>
        <taxon>eudicotyledons</taxon>
        <taxon>Gunneridae</taxon>
        <taxon>Pentapetalae</taxon>
        <taxon>asterids</taxon>
        <taxon>Cornales</taxon>
        <taxon>Nyssaceae</taxon>
        <taxon>Nyssa</taxon>
    </lineage>
</organism>
<proteinExistence type="inferred from homology"/>
<dbReference type="PRINTS" id="PR00466">
    <property type="entry name" value="GP91PHOX"/>
</dbReference>
<evidence type="ECO:0000256" key="12">
    <source>
        <dbReference type="ARBA" id="ARBA00022989"/>
    </source>
</evidence>
<feature type="domain" description="EF-hand" evidence="17">
    <location>
        <begin position="251"/>
        <end position="286"/>
    </location>
</feature>
<dbReference type="SUPFAM" id="SSF52343">
    <property type="entry name" value="Ferredoxin reductase-like, C-terminal NADP-linked domain"/>
    <property type="match status" value="1"/>
</dbReference>
<comment type="similarity">
    <text evidence="2">Belongs to the RBOH (TC 5.B.1.3) family.</text>
</comment>
<sequence length="946" mass="105969">MEMGRETRGDNKQHRHHHRHSDTEIVGSDGIAYSGPLSGPLNRKGGRKSARFNIPDSATSTGGGSGSSSVKSHDDAYVEITLDVRDDTVAVHSVKTAGGADVEDPELTLLAKGLEKRSSFGSSAVRNASSRIRQVSQELKRLASFSKRAHPGRFDRTKSAAAHALKGLKFISKTDGGAGWAAVEKRFNELTASTNDLLPRSLFCECIGMNKESKGFAGELFDALGRRRNITGDVINKAQLKEFWEQISDQSFDSRLKTFFDMVDKDADGRITEEEVREIISLSASANKLSNIQKQADEYAALIMEELDPENHGYIMIENLEMLLLQAPNQSSSRGESRNLSQMLSQKLKPTLEDNPIRRWYGDLKYFLQDNWQRVWVMALWIGVMVGLFAYKYVQYRNRAAYEVMGHCVCMAKGAAETLKLNMALILLPVCRNTITWLRNKTKLGAAVPFDDNLNFHKVIAVAIAIGVGIHAISHLACDFPRLLHEDPVKYENLMEQFFGKQPTSYWHFVKGVEGVTGIIMVVLMAIAFTLASPWLRRGKLKLPKPLNKLTGFNAFWYSHHLFVIVYSLLIVHGIKLYLTHEWYKKTTWMYLAVPLTLYAGERLIRAFRSSIKAVKILKVAVYPGNVLALHMSKPQGFKYKSGQYMFVNCAAVSPFEWHPFSITSAPGDDYLSVHIRTLGDWTRQLKTVFSEVCQPPPTGKSGLLRADCMQGQNNPNFPRVLIDGPYGAPAQDYKKYDVVLLVGLGIGATPMISIVKDIVNNMKAMEEEENSLENGNGMMGNSNSTPTTNSSPITQKRKSGSVSGNNFKTRRAYFYWVTREQGSFDWFKGVMNEAAELDHEGVIEMHNYCTSVYEEGDARSALITMIQSLNHAKNGVDIVSGTRVKSHFAKPDWRNVYKRIALNHTNARVGVFYCGAPALTKELRQLASDFSHKTSTKFDFHKENF</sequence>
<dbReference type="SUPFAM" id="SSF47473">
    <property type="entry name" value="EF-hand"/>
    <property type="match status" value="1"/>
</dbReference>
<feature type="region of interest" description="Disordered" evidence="15">
    <location>
        <begin position="768"/>
        <end position="805"/>
    </location>
</feature>